<keyword evidence="3 5" id="KW-1133">Transmembrane helix</keyword>
<dbReference type="GO" id="GO:0051119">
    <property type="term" value="F:sugar transmembrane transporter activity"/>
    <property type="evidence" value="ECO:0007669"/>
    <property type="project" value="InterPro"/>
</dbReference>
<dbReference type="GO" id="GO:0016020">
    <property type="term" value="C:membrane"/>
    <property type="evidence" value="ECO:0007669"/>
    <property type="project" value="UniProtKB-SubCell"/>
</dbReference>
<evidence type="ECO:0000313" key="6">
    <source>
        <dbReference type="EMBL" id="MBL0405905.1"/>
    </source>
</evidence>
<accession>A0A936ZHC0</accession>
<reference evidence="6" key="1">
    <citation type="submission" date="2021-01" db="EMBL/GenBank/DDBJ databases">
        <title>Microvirga sp.</title>
        <authorList>
            <person name="Kim M.K."/>
        </authorList>
    </citation>
    <scope>NUCLEOTIDE SEQUENCE</scope>
    <source>
        <strain evidence="6">5420S-16</strain>
    </source>
</reference>
<keyword evidence="4 5" id="KW-0472">Membrane</keyword>
<proteinExistence type="predicted"/>
<evidence type="ECO:0000256" key="4">
    <source>
        <dbReference type="ARBA" id="ARBA00023136"/>
    </source>
</evidence>
<evidence type="ECO:0000256" key="2">
    <source>
        <dbReference type="ARBA" id="ARBA00022692"/>
    </source>
</evidence>
<dbReference type="Pfam" id="PF04193">
    <property type="entry name" value="PQ-loop"/>
    <property type="match status" value="1"/>
</dbReference>
<keyword evidence="6" id="KW-0762">Sugar transport</keyword>
<comment type="subcellular location">
    <subcellularLocation>
        <location evidence="1">Membrane</location>
        <topology evidence="1">Multi-pass membrane protein</topology>
    </subcellularLocation>
</comment>
<dbReference type="Proteomes" id="UP000605848">
    <property type="component" value="Unassembled WGS sequence"/>
</dbReference>
<gene>
    <name evidence="6" type="ORF">JKG68_18255</name>
</gene>
<organism evidence="6 7">
    <name type="scientific">Microvirga aerilata</name>
    <dbReference type="NCBI Taxonomy" id="670292"/>
    <lineage>
        <taxon>Bacteria</taxon>
        <taxon>Pseudomonadati</taxon>
        <taxon>Pseudomonadota</taxon>
        <taxon>Alphaproteobacteria</taxon>
        <taxon>Hyphomicrobiales</taxon>
        <taxon>Methylobacteriaceae</taxon>
        <taxon>Microvirga</taxon>
    </lineage>
</organism>
<dbReference type="Gene3D" id="1.20.1280.290">
    <property type="match status" value="1"/>
</dbReference>
<dbReference type="EMBL" id="JAEQMY010000030">
    <property type="protein sequence ID" value="MBL0405905.1"/>
    <property type="molecule type" value="Genomic_DNA"/>
</dbReference>
<evidence type="ECO:0000256" key="3">
    <source>
        <dbReference type="ARBA" id="ARBA00022989"/>
    </source>
</evidence>
<comment type="caution">
    <text evidence="6">The sequence shown here is derived from an EMBL/GenBank/DDBJ whole genome shotgun (WGS) entry which is preliminary data.</text>
</comment>
<protein>
    <submittedName>
        <fullName evidence="6">SemiSWEET family sugar transporter</fullName>
    </submittedName>
</protein>
<dbReference type="NCBIfam" id="NF037968">
    <property type="entry name" value="SemiSWEET_2"/>
    <property type="match status" value="1"/>
</dbReference>
<keyword evidence="6" id="KW-0813">Transport</keyword>
<name>A0A936ZHC0_9HYPH</name>
<dbReference type="AlphaFoldDB" id="A0A936ZHC0"/>
<keyword evidence="7" id="KW-1185">Reference proteome</keyword>
<evidence type="ECO:0000313" key="7">
    <source>
        <dbReference type="Proteomes" id="UP000605848"/>
    </source>
</evidence>
<feature type="transmembrane region" description="Helical" evidence="5">
    <location>
        <begin position="6"/>
        <end position="24"/>
    </location>
</feature>
<dbReference type="InterPro" id="IPR006603">
    <property type="entry name" value="PQ-loop_rpt"/>
</dbReference>
<sequence length="84" mass="8951">MSGTELLGFAAAILTTVCWLPQAFKTIRTKDTRSLSLVTQGALTLGVGLWLVYGILVDSPPIIFANGANFVLVALILALKVRYG</sequence>
<feature type="transmembrane region" description="Helical" evidence="5">
    <location>
        <begin position="36"/>
        <end position="56"/>
    </location>
</feature>
<evidence type="ECO:0000256" key="5">
    <source>
        <dbReference type="SAM" id="Phobius"/>
    </source>
</evidence>
<dbReference type="RefSeq" id="WP_202062397.1">
    <property type="nucleotide sequence ID" value="NZ_JAEQMY010000030.1"/>
</dbReference>
<dbReference type="InterPro" id="IPR047662">
    <property type="entry name" value="SemiSWEET"/>
</dbReference>
<keyword evidence="2 5" id="KW-0812">Transmembrane</keyword>
<evidence type="ECO:0000256" key="1">
    <source>
        <dbReference type="ARBA" id="ARBA00004141"/>
    </source>
</evidence>
<feature type="transmembrane region" description="Helical" evidence="5">
    <location>
        <begin position="62"/>
        <end position="79"/>
    </location>
</feature>